<gene>
    <name evidence="4" type="ORF">AB0E65_06015</name>
</gene>
<accession>A0ABV2YDG6</accession>
<keyword evidence="2" id="KW-0812">Transmembrane</keyword>
<feature type="signal peptide" evidence="3">
    <location>
        <begin position="1"/>
        <end position="28"/>
    </location>
</feature>
<evidence type="ECO:0000256" key="3">
    <source>
        <dbReference type="SAM" id="SignalP"/>
    </source>
</evidence>
<keyword evidence="3" id="KW-0732">Signal</keyword>
<feature type="region of interest" description="Disordered" evidence="1">
    <location>
        <begin position="120"/>
        <end position="144"/>
    </location>
</feature>
<evidence type="ECO:0000313" key="5">
    <source>
        <dbReference type="Proteomes" id="UP001550850"/>
    </source>
</evidence>
<keyword evidence="2" id="KW-0472">Membrane</keyword>
<keyword evidence="2" id="KW-1133">Transmembrane helix</keyword>
<evidence type="ECO:0000256" key="2">
    <source>
        <dbReference type="SAM" id="Phobius"/>
    </source>
</evidence>
<reference evidence="4 5" key="1">
    <citation type="submission" date="2024-06" db="EMBL/GenBank/DDBJ databases">
        <title>The Natural Products Discovery Center: Release of the First 8490 Sequenced Strains for Exploring Actinobacteria Biosynthetic Diversity.</title>
        <authorList>
            <person name="Kalkreuter E."/>
            <person name="Kautsar S.A."/>
            <person name="Yang D."/>
            <person name="Bader C.D."/>
            <person name="Teijaro C.N."/>
            <person name="Fluegel L."/>
            <person name="Davis C.M."/>
            <person name="Simpson J.R."/>
            <person name="Lauterbach L."/>
            <person name="Steele A.D."/>
            <person name="Gui C."/>
            <person name="Meng S."/>
            <person name="Li G."/>
            <person name="Viehrig K."/>
            <person name="Ye F."/>
            <person name="Su P."/>
            <person name="Kiefer A.F."/>
            <person name="Nichols A."/>
            <person name="Cepeda A.J."/>
            <person name="Yan W."/>
            <person name="Fan B."/>
            <person name="Jiang Y."/>
            <person name="Adhikari A."/>
            <person name="Zheng C.-J."/>
            <person name="Schuster L."/>
            <person name="Cowan T.M."/>
            <person name="Smanski M.J."/>
            <person name="Chevrette M.G."/>
            <person name="De Carvalho L.P.S."/>
            <person name="Shen B."/>
        </authorList>
    </citation>
    <scope>NUCLEOTIDE SEQUENCE [LARGE SCALE GENOMIC DNA]</scope>
    <source>
        <strain evidence="4 5">NPDC038104</strain>
    </source>
</reference>
<feature type="chain" id="PRO_5047537133" description="Secreted protein" evidence="3">
    <location>
        <begin position="29"/>
        <end position="200"/>
    </location>
</feature>
<evidence type="ECO:0000256" key="1">
    <source>
        <dbReference type="SAM" id="MobiDB-lite"/>
    </source>
</evidence>
<protein>
    <recommendedName>
        <fullName evidence="6">Secreted protein</fullName>
    </recommendedName>
</protein>
<keyword evidence="5" id="KW-1185">Reference proteome</keyword>
<dbReference type="RefSeq" id="WP_108955212.1">
    <property type="nucleotide sequence ID" value="NZ_BEVZ01000005.1"/>
</dbReference>
<evidence type="ECO:0008006" key="6">
    <source>
        <dbReference type="Google" id="ProtNLM"/>
    </source>
</evidence>
<organism evidence="4 5">
    <name type="scientific">Streptomyces fragilis</name>
    <dbReference type="NCBI Taxonomy" id="67301"/>
    <lineage>
        <taxon>Bacteria</taxon>
        <taxon>Bacillati</taxon>
        <taxon>Actinomycetota</taxon>
        <taxon>Actinomycetes</taxon>
        <taxon>Kitasatosporales</taxon>
        <taxon>Streptomycetaceae</taxon>
        <taxon>Streptomyces</taxon>
    </lineage>
</organism>
<feature type="transmembrane region" description="Helical" evidence="2">
    <location>
        <begin position="166"/>
        <end position="186"/>
    </location>
</feature>
<comment type="caution">
    <text evidence="4">The sequence shown here is derived from an EMBL/GenBank/DDBJ whole genome shotgun (WGS) entry which is preliminary data.</text>
</comment>
<dbReference type="EMBL" id="JBEZUR010000006">
    <property type="protein sequence ID" value="MEU3553769.1"/>
    <property type="molecule type" value="Genomic_DNA"/>
</dbReference>
<evidence type="ECO:0000313" key="4">
    <source>
        <dbReference type="EMBL" id="MEU3553769.1"/>
    </source>
</evidence>
<sequence>MGALRTTLSCAGAAAAVALTPVTGAFLAEDGDVAVAPVAPRPGTDVRVTVSGCGGRTGTAASDAFVAEVRLTGTGTDGALTGETRVRTGVRPGAYRVRVRCDGVPERLTEVRVADARGDAVVPGRPASPTAPVPAGGGGLARAEAEARARAEAEAEAAAPGAAQTVTGVVLAGVAAAVVVFLPRTARTARTARRRRAERR</sequence>
<dbReference type="Proteomes" id="UP001550850">
    <property type="component" value="Unassembled WGS sequence"/>
</dbReference>
<name>A0ABV2YDG6_9ACTN</name>
<proteinExistence type="predicted"/>